<dbReference type="PANTHER" id="PTHR30006:SF15">
    <property type="entry name" value="IRON-UTILIZATION PERIPLASMIC PROTEIN"/>
    <property type="match status" value="1"/>
</dbReference>
<comment type="similarity">
    <text evidence="1">Belongs to the bacterial solute-binding protein 1 family.</text>
</comment>
<dbReference type="GO" id="GO:0030288">
    <property type="term" value="C:outer membrane-bounded periplasmic space"/>
    <property type="evidence" value="ECO:0007669"/>
    <property type="project" value="TreeGrafter"/>
</dbReference>
<dbReference type="AlphaFoldDB" id="A0A5S3VCA4"/>
<dbReference type="GO" id="GO:0046872">
    <property type="term" value="F:metal ion binding"/>
    <property type="evidence" value="ECO:0007669"/>
    <property type="project" value="UniProtKB-KW"/>
</dbReference>
<feature type="signal peptide" evidence="4">
    <location>
        <begin position="1"/>
        <end position="21"/>
    </location>
</feature>
<evidence type="ECO:0000313" key="6">
    <source>
        <dbReference type="Proteomes" id="UP000307217"/>
    </source>
</evidence>
<keyword evidence="2 4" id="KW-0732">Signal</keyword>
<gene>
    <name evidence="5" type="ORF">CWC19_03805</name>
</gene>
<dbReference type="PIRSF" id="PIRSF002825">
    <property type="entry name" value="CfbpA"/>
    <property type="match status" value="1"/>
</dbReference>
<dbReference type="OrthoDB" id="9769567at2"/>
<dbReference type="InterPro" id="IPR006059">
    <property type="entry name" value="SBP"/>
</dbReference>
<organism evidence="5 6">
    <name type="scientific">Pseudoalteromonas aurantia</name>
    <dbReference type="NCBI Taxonomy" id="43654"/>
    <lineage>
        <taxon>Bacteria</taxon>
        <taxon>Pseudomonadati</taxon>
        <taxon>Pseudomonadota</taxon>
        <taxon>Gammaproteobacteria</taxon>
        <taxon>Alteromonadales</taxon>
        <taxon>Pseudoalteromonadaceae</taxon>
        <taxon>Pseudoalteromonas</taxon>
    </lineage>
</organism>
<protein>
    <submittedName>
        <fullName evidence="5">Iron-binding protein FbpA</fullName>
    </submittedName>
</protein>
<dbReference type="EMBL" id="PNBX01000013">
    <property type="protein sequence ID" value="TMO69735.1"/>
    <property type="molecule type" value="Genomic_DNA"/>
</dbReference>
<dbReference type="Proteomes" id="UP000307217">
    <property type="component" value="Unassembled WGS sequence"/>
</dbReference>
<dbReference type="Pfam" id="PF13416">
    <property type="entry name" value="SBP_bac_8"/>
    <property type="match status" value="1"/>
</dbReference>
<evidence type="ECO:0000313" key="5">
    <source>
        <dbReference type="EMBL" id="TMO69735.1"/>
    </source>
</evidence>
<evidence type="ECO:0000256" key="1">
    <source>
        <dbReference type="ARBA" id="ARBA00008520"/>
    </source>
</evidence>
<feature type="binding site" evidence="3">
    <location>
        <position position="216"/>
    </location>
    <ligand>
        <name>Fe cation</name>
        <dbReference type="ChEBI" id="CHEBI:24875"/>
    </ligand>
</feature>
<reference evidence="6" key="2">
    <citation type="submission" date="2019-06" db="EMBL/GenBank/DDBJ databases">
        <title>Co-occurence of chitin degradation, pigmentation and bioactivity in marine Pseudoalteromonas.</title>
        <authorList>
            <person name="Sonnenschein E.C."/>
            <person name="Bech P.K."/>
        </authorList>
    </citation>
    <scope>NUCLEOTIDE SEQUENCE [LARGE SCALE GENOMIC DNA]</scope>
    <source>
        <strain evidence="6">S3790</strain>
    </source>
</reference>
<keyword evidence="3" id="KW-0479">Metal-binding</keyword>
<sequence>MKKSKLLLYSLILIQSTPIFAQSAHLNVYSFRKYELIEPVIKKFEAQHNIKVNVVNGKSKHLLSRLKQDGDSSLADVVLSSDLIQLHDHKSLLQPIPELSQWEHIPNELKDDEGMWVSISMRTRALFSRKGAKLTPPIHYGSLTQEQYKGTFCVREWQHSYNKMLAASLFATNAKSDIAWLPTANTLLAKRPTGGDRDQLRALARGQCQFALANHYYWTMMKQSNNKRDRDLANKLNIHYMLTANGSTPISTTTAAIAKHAPNKKHAQMFIAFLLTPETQSVYANSLAEYPVITQVDNTTIPFKPNITAVKQSLPLLELATKSLPKS</sequence>
<evidence type="ECO:0000256" key="3">
    <source>
        <dbReference type="PIRSR" id="PIRSR002825-1"/>
    </source>
</evidence>
<feature type="binding site" evidence="3">
    <location>
        <position position="217"/>
    </location>
    <ligand>
        <name>Fe cation</name>
        <dbReference type="ChEBI" id="CHEBI:24875"/>
    </ligand>
</feature>
<feature type="chain" id="PRO_5024394729" evidence="4">
    <location>
        <begin position="22"/>
        <end position="327"/>
    </location>
</feature>
<name>A0A5S3VCA4_9GAMM</name>
<keyword evidence="3" id="KW-0408">Iron</keyword>
<reference evidence="5 6" key="1">
    <citation type="submission" date="2018-01" db="EMBL/GenBank/DDBJ databases">
        <authorList>
            <person name="Paulsen S."/>
            <person name="Gram L.K."/>
        </authorList>
    </citation>
    <scope>NUCLEOTIDE SEQUENCE [LARGE SCALE GENOMIC DNA]</scope>
    <source>
        <strain evidence="5 6">S3790</strain>
    </source>
</reference>
<evidence type="ECO:0000256" key="2">
    <source>
        <dbReference type="ARBA" id="ARBA00022729"/>
    </source>
</evidence>
<dbReference type="SUPFAM" id="SSF53850">
    <property type="entry name" value="Periplasmic binding protein-like II"/>
    <property type="match status" value="1"/>
</dbReference>
<dbReference type="PANTHER" id="PTHR30006">
    <property type="entry name" value="THIAMINE-BINDING PERIPLASMIC PROTEIN-RELATED"/>
    <property type="match status" value="1"/>
</dbReference>
<dbReference type="InterPro" id="IPR026045">
    <property type="entry name" value="Ferric-bd"/>
</dbReference>
<accession>A0A5S3VCA4</accession>
<dbReference type="Gene3D" id="3.40.190.10">
    <property type="entry name" value="Periplasmic binding protein-like II"/>
    <property type="match status" value="2"/>
</dbReference>
<evidence type="ECO:0000256" key="4">
    <source>
        <dbReference type="SAM" id="SignalP"/>
    </source>
</evidence>
<comment type="caution">
    <text evidence="5">The sequence shown here is derived from an EMBL/GenBank/DDBJ whole genome shotgun (WGS) entry which is preliminary data.</text>
</comment>
<proteinExistence type="inferred from homology"/>